<dbReference type="PROSITE" id="PS51371">
    <property type="entry name" value="CBS"/>
    <property type="match status" value="2"/>
</dbReference>
<protein>
    <recommendedName>
        <fullName evidence="3">CBS domain-containing protein</fullName>
    </recommendedName>
</protein>
<dbReference type="Proteomes" id="UP000826725">
    <property type="component" value="Chromosome"/>
</dbReference>
<reference evidence="4" key="1">
    <citation type="submission" date="2020-09" db="EMBL/GenBank/DDBJ databases">
        <title>Desulfogranum mesoprofundum gen. nov., sp. nov., a novel mesophilic, sulfate-reducing chemolithoautotroph isolated from a deep-sea hydrothermal vent chimney in the Suiyo Seamount.</title>
        <authorList>
            <person name="Hashimoto Y."/>
            <person name="Nakagawa S."/>
        </authorList>
    </citation>
    <scope>NUCLEOTIDE SEQUENCE</scope>
    <source>
        <strain evidence="4">KT2</strain>
    </source>
</reference>
<evidence type="ECO:0000256" key="2">
    <source>
        <dbReference type="PROSITE-ProRule" id="PRU00703"/>
    </source>
</evidence>
<dbReference type="EMBL" id="AP024086">
    <property type="protein sequence ID" value="BCL62897.1"/>
    <property type="molecule type" value="Genomic_DNA"/>
</dbReference>
<keyword evidence="5" id="KW-1185">Reference proteome</keyword>
<dbReference type="CDD" id="cd04586">
    <property type="entry name" value="CBS_pair_BON_assoc"/>
    <property type="match status" value="1"/>
</dbReference>
<accession>A0A8D5FZQ0</accession>
<sequence length="206" mass="22670">MKEIPGGEFRSVDISEKDVVEAMKSISGYIDITPGDFKEVYQSAYALAIKRLLDSITADKIMTRTVIFVDQEMALVEASDLLAEKKISGCPVVGSEEKIVGVVSEKDFLKEMGFGTTPSFMQLATHCLNSKSCMIRRLHNKTVGDIMTKPPITADSTMTIGAISTLFAKHQINRLPIVDNNGRPIGMVTRTDLAHSYHTLGEREKS</sequence>
<dbReference type="AlphaFoldDB" id="A0A8D5FZQ0"/>
<evidence type="ECO:0000259" key="3">
    <source>
        <dbReference type="PROSITE" id="PS51371"/>
    </source>
</evidence>
<dbReference type="PANTHER" id="PTHR43080">
    <property type="entry name" value="CBS DOMAIN-CONTAINING PROTEIN CBSX3, MITOCHONDRIAL"/>
    <property type="match status" value="1"/>
</dbReference>
<dbReference type="PANTHER" id="PTHR43080:SF26">
    <property type="entry name" value="REGULATORY PROTEIN"/>
    <property type="match status" value="1"/>
</dbReference>
<dbReference type="SMART" id="SM00116">
    <property type="entry name" value="CBS"/>
    <property type="match status" value="2"/>
</dbReference>
<proteinExistence type="predicted"/>
<dbReference type="InterPro" id="IPR051257">
    <property type="entry name" value="Diverse_CBS-Domain"/>
</dbReference>
<gene>
    <name evidence="4" type="ORF">DGMP_35900</name>
</gene>
<evidence type="ECO:0000313" key="4">
    <source>
        <dbReference type="EMBL" id="BCL62897.1"/>
    </source>
</evidence>
<dbReference type="KEGG" id="dbk:DGMP_35900"/>
<dbReference type="RefSeq" id="WP_228855203.1">
    <property type="nucleotide sequence ID" value="NZ_AP024086.1"/>
</dbReference>
<feature type="domain" description="CBS" evidence="3">
    <location>
        <begin position="62"/>
        <end position="119"/>
    </location>
</feature>
<dbReference type="Pfam" id="PF00571">
    <property type="entry name" value="CBS"/>
    <property type="match status" value="2"/>
</dbReference>
<feature type="domain" description="CBS" evidence="3">
    <location>
        <begin position="147"/>
        <end position="206"/>
    </location>
</feature>
<evidence type="ECO:0000256" key="1">
    <source>
        <dbReference type="ARBA" id="ARBA00023122"/>
    </source>
</evidence>
<evidence type="ECO:0000313" key="5">
    <source>
        <dbReference type="Proteomes" id="UP000826725"/>
    </source>
</evidence>
<dbReference type="InterPro" id="IPR000644">
    <property type="entry name" value="CBS_dom"/>
</dbReference>
<keyword evidence="1 2" id="KW-0129">CBS domain</keyword>
<name>A0A8D5FZQ0_9BACT</name>
<organism evidence="4 5">
    <name type="scientific">Desulfomarina profundi</name>
    <dbReference type="NCBI Taxonomy" id="2772557"/>
    <lineage>
        <taxon>Bacteria</taxon>
        <taxon>Pseudomonadati</taxon>
        <taxon>Thermodesulfobacteriota</taxon>
        <taxon>Desulfobulbia</taxon>
        <taxon>Desulfobulbales</taxon>
        <taxon>Desulfobulbaceae</taxon>
        <taxon>Desulfomarina</taxon>
    </lineage>
</organism>